<evidence type="ECO:0000313" key="9">
    <source>
        <dbReference type="Proteomes" id="UP000652567"/>
    </source>
</evidence>
<dbReference type="Proteomes" id="UP000652567">
    <property type="component" value="Unassembled WGS sequence"/>
</dbReference>
<dbReference type="InterPro" id="IPR006143">
    <property type="entry name" value="RND_pump_MFP"/>
</dbReference>
<dbReference type="FunFam" id="2.40.420.20:FF:000001">
    <property type="entry name" value="Efflux RND transporter periplasmic adaptor subunit"/>
    <property type="match status" value="1"/>
</dbReference>
<dbReference type="EMBL" id="PRDL01000001">
    <property type="protein sequence ID" value="MBE8717295.1"/>
    <property type="molecule type" value="Genomic_DNA"/>
</dbReference>
<dbReference type="Pfam" id="PF25967">
    <property type="entry name" value="RND-MFP_C"/>
    <property type="match status" value="1"/>
</dbReference>
<feature type="domain" description="Multidrug resistance protein MdtA-like alpha-helical hairpin" evidence="4">
    <location>
        <begin position="109"/>
        <end position="178"/>
    </location>
</feature>
<dbReference type="GO" id="GO:0046677">
    <property type="term" value="P:response to antibiotic"/>
    <property type="evidence" value="ECO:0007669"/>
    <property type="project" value="TreeGrafter"/>
</dbReference>
<dbReference type="SUPFAM" id="SSF111369">
    <property type="entry name" value="HlyD-like secretion proteins"/>
    <property type="match status" value="1"/>
</dbReference>
<feature type="domain" description="Multidrug resistance protein MdtA-like barrel-sandwich hybrid" evidence="5">
    <location>
        <begin position="68"/>
        <end position="211"/>
    </location>
</feature>
<evidence type="ECO:0000313" key="8">
    <source>
        <dbReference type="EMBL" id="MBE8717295.1"/>
    </source>
</evidence>
<keyword evidence="9" id="KW-1185">Reference proteome</keyword>
<dbReference type="Pfam" id="PF25944">
    <property type="entry name" value="Beta-barrel_RND"/>
    <property type="match status" value="1"/>
</dbReference>
<dbReference type="InterPro" id="IPR058626">
    <property type="entry name" value="MdtA-like_b-barrel"/>
</dbReference>
<comment type="similarity">
    <text evidence="2">Belongs to the membrane fusion protein (MFP) (TC 8.A.1) family.</text>
</comment>
<sequence>MLLRIKHLTLTALGVICISTLTACGSKEPATATGAGGPPPAVEVGVITLEASDVALTAELPGRTTAFRKAEVRPQVTGIIEKRLFEEGSEVEAGQQLYQIDSATYRAALATARAELARGEANLAAAKAREARYKDLAAAKAISQQEYDDALANLGQSTASIAAARAAIETAQINLKYTEVRAPISGVIGKSSVTEGALVSSGQSEVLATIQQLDPIYIDVSQSAENLLRLKRQMQSGHISALEAAKVNLILDDGTTYEHEGTLQFSEVGVSESTGTVTLRALFDNPDRFLLPGMFVRTVVQEGSRGNSVLAPQQGIIRDRTGAATAFVVNSNNEVELRQVKTGRSVGHNWVIEDGLQVGDRLILEGLQKIRPGAPVTVVPAKLAETSN</sequence>
<feature type="chain" id="PRO_5037021284" evidence="3">
    <location>
        <begin position="24"/>
        <end position="388"/>
    </location>
</feature>
<feature type="domain" description="Multidrug resistance protein MdtA-like beta-barrel" evidence="6">
    <location>
        <begin position="215"/>
        <end position="303"/>
    </location>
</feature>
<dbReference type="NCBIfam" id="TIGR01730">
    <property type="entry name" value="RND_mfp"/>
    <property type="match status" value="1"/>
</dbReference>
<dbReference type="Gene3D" id="2.40.420.20">
    <property type="match status" value="1"/>
</dbReference>
<dbReference type="GO" id="GO:0005886">
    <property type="term" value="C:plasma membrane"/>
    <property type="evidence" value="ECO:0007669"/>
    <property type="project" value="UniProtKB-SubCell"/>
</dbReference>
<name>A0A928V1Z0_9GAMM</name>
<evidence type="ECO:0000259" key="6">
    <source>
        <dbReference type="Pfam" id="PF25944"/>
    </source>
</evidence>
<dbReference type="PROSITE" id="PS51257">
    <property type="entry name" value="PROKAR_LIPOPROTEIN"/>
    <property type="match status" value="1"/>
</dbReference>
<dbReference type="InterPro" id="IPR058624">
    <property type="entry name" value="MdtA-like_HH"/>
</dbReference>
<dbReference type="RefSeq" id="WP_193909039.1">
    <property type="nucleotide sequence ID" value="NZ_PRDL01000001.1"/>
</dbReference>
<dbReference type="PANTHER" id="PTHR30158">
    <property type="entry name" value="ACRA/E-RELATED COMPONENT OF DRUG EFFLUX TRANSPORTER"/>
    <property type="match status" value="1"/>
</dbReference>
<evidence type="ECO:0000259" key="5">
    <source>
        <dbReference type="Pfam" id="PF25917"/>
    </source>
</evidence>
<organism evidence="8 9">
    <name type="scientific">Cellvibrio polysaccharolyticus</name>
    <dbReference type="NCBI Taxonomy" id="2082724"/>
    <lineage>
        <taxon>Bacteria</taxon>
        <taxon>Pseudomonadati</taxon>
        <taxon>Pseudomonadota</taxon>
        <taxon>Gammaproteobacteria</taxon>
        <taxon>Cellvibrionales</taxon>
        <taxon>Cellvibrionaceae</taxon>
        <taxon>Cellvibrio</taxon>
    </lineage>
</organism>
<evidence type="ECO:0000259" key="7">
    <source>
        <dbReference type="Pfam" id="PF25967"/>
    </source>
</evidence>
<dbReference type="AlphaFoldDB" id="A0A928V1Z0"/>
<dbReference type="Gene3D" id="2.40.50.100">
    <property type="match status" value="1"/>
</dbReference>
<accession>A0A928V1Z0</accession>
<proteinExistence type="inferred from homology"/>
<dbReference type="InterPro" id="IPR058627">
    <property type="entry name" value="MdtA-like_C"/>
</dbReference>
<comment type="subcellular location">
    <subcellularLocation>
        <location evidence="1">Cell inner membrane</location>
        <topology evidence="1">Lipid-anchor</topology>
    </subcellularLocation>
</comment>
<feature type="domain" description="Multidrug resistance protein MdtA-like C-terminal permuted SH3" evidence="7">
    <location>
        <begin position="307"/>
        <end position="369"/>
    </location>
</feature>
<keyword evidence="3" id="KW-0732">Signal</keyword>
<protein>
    <submittedName>
        <fullName evidence="8">Efflux RND transporter periplasmic adaptor subunit</fullName>
    </submittedName>
</protein>
<gene>
    <name evidence="8" type="ORF">C4F51_08855</name>
</gene>
<evidence type="ECO:0000256" key="3">
    <source>
        <dbReference type="SAM" id="SignalP"/>
    </source>
</evidence>
<dbReference type="InterPro" id="IPR058625">
    <property type="entry name" value="MdtA-like_BSH"/>
</dbReference>
<evidence type="ECO:0000259" key="4">
    <source>
        <dbReference type="Pfam" id="PF25876"/>
    </source>
</evidence>
<dbReference type="Pfam" id="PF25876">
    <property type="entry name" value="HH_MFP_RND"/>
    <property type="match status" value="1"/>
</dbReference>
<dbReference type="GO" id="GO:0022857">
    <property type="term" value="F:transmembrane transporter activity"/>
    <property type="evidence" value="ECO:0007669"/>
    <property type="project" value="InterPro"/>
</dbReference>
<reference evidence="8" key="1">
    <citation type="submission" date="2018-07" db="EMBL/GenBank/DDBJ databases">
        <title>Genome assembly of strain Ka43.</title>
        <authorList>
            <person name="Kukolya J."/>
            <person name="Nagy I."/>
            <person name="Horvath B."/>
            <person name="Toth A."/>
        </authorList>
    </citation>
    <scope>NUCLEOTIDE SEQUENCE</scope>
    <source>
        <strain evidence="8">KB43</strain>
    </source>
</reference>
<comment type="caution">
    <text evidence="8">The sequence shown here is derived from an EMBL/GenBank/DDBJ whole genome shotgun (WGS) entry which is preliminary data.</text>
</comment>
<dbReference type="Gene3D" id="2.40.30.170">
    <property type="match status" value="1"/>
</dbReference>
<dbReference type="Gene3D" id="1.10.287.470">
    <property type="entry name" value="Helix hairpin bin"/>
    <property type="match status" value="1"/>
</dbReference>
<evidence type="ECO:0000256" key="1">
    <source>
        <dbReference type="ARBA" id="ARBA00004519"/>
    </source>
</evidence>
<evidence type="ECO:0000256" key="2">
    <source>
        <dbReference type="ARBA" id="ARBA00009477"/>
    </source>
</evidence>
<feature type="signal peptide" evidence="3">
    <location>
        <begin position="1"/>
        <end position="23"/>
    </location>
</feature>
<dbReference type="PANTHER" id="PTHR30158:SF3">
    <property type="entry name" value="MULTIDRUG EFFLUX PUMP SUBUNIT ACRA-RELATED"/>
    <property type="match status" value="1"/>
</dbReference>
<dbReference type="Pfam" id="PF25917">
    <property type="entry name" value="BSH_RND"/>
    <property type="match status" value="1"/>
</dbReference>